<evidence type="ECO:0000313" key="15">
    <source>
        <dbReference type="EMBL" id="QVY61613.1"/>
    </source>
</evidence>
<feature type="binding site" evidence="12">
    <location>
        <begin position="231"/>
        <end position="233"/>
    </location>
    <ligand>
        <name>L-serine</name>
        <dbReference type="ChEBI" id="CHEBI:33384"/>
    </ligand>
</feature>
<dbReference type="PANTHER" id="PTHR43697:SF1">
    <property type="entry name" value="SERINE--TRNA LIGASE"/>
    <property type="match status" value="1"/>
</dbReference>
<feature type="coiled-coil region" evidence="13">
    <location>
        <begin position="38"/>
        <end position="96"/>
    </location>
</feature>
<evidence type="ECO:0000256" key="1">
    <source>
        <dbReference type="ARBA" id="ARBA00004496"/>
    </source>
</evidence>
<comment type="catalytic activity">
    <reaction evidence="10 12">
        <text>tRNA(Sec) + L-serine + ATP = L-seryl-tRNA(Sec) + AMP + diphosphate + H(+)</text>
        <dbReference type="Rhea" id="RHEA:42580"/>
        <dbReference type="Rhea" id="RHEA-COMP:9742"/>
        <dbReference type="Rhea" id="RHEA-COMP:10128"/>
        <dbReference type="ChEBI" id="CHEBI:15378"/>
        <dbReference type="ChEBI" id="CHEBI:30616"/>
        <dbReference type="ChEBI" id="CHEBI:33019"/>
        <dbReference type="ChEBI" id="CHEBI:33384"/>
        <dbReference type="ChEBI" id="CHEBI:78442"/>
        <dbReference type="ChEBI" id="CHEBI:78533"/>
        <dbReference type="ChEBI" id="CHEBI:456215"/>
        <dbReference type="EC" id="6.1.1.11"/>
    </reaction>
</comment>
<dbReference type="EC" id="6.1.1.11" evidence="12"/>
<dbReference type="InterPro" id="IPR002314">
    <property type="entry name" value="aa-tRNA-synt_IIb"/>
</dbReference>
<evidence type="ECO:0000256" key="11">
    <source>
        <dbReference type="ARBA" id="ARBA00048823"/>
    </source>
</evidence>
<evidence type="ECO:0000313" key="16">
    <source>
        <dbReference type="Proteomes" id="UP000679247"/>
    </source>
</evidence>
<feature type="binding site" evidence="12">
    <location>
        <begin position="349"/>
        <end position="352"/>
    </location>
    <ligand>
        <name>ATP</name>
        <dbReference type="ChEBI" id="CHEBI:30616"/>
    </ligand>
</feature>
<dbReference type="InterPro" id="IPR042103">
    <property type="entry name" value="SerRS_1_N_sf"/>
</dbReference>
<comment type="pathway">
    <text evidence="2 12">Aminoacyl-tRNA biosynthesis; selenocysteinyl-tRNA(Sec) biosynthesis; L-seryl-tRNA(Sec) from L-serine and tRNA(Sec): step 1/1.</text>
</comment>
<dbReference type="InterPro" id="IPR002317">
    <property type="entry name" value="Ser-tRNA-ligase_type_1"/>
</dbReference>
<dbReference type="PIRSF" id="PIRSF001529">
    <property type="entry name" value="Ser-tRNA-synth_IIa"/>
    <property type="match status" value="1"/>
</dbReference>
<comment type="subcellular location">
    <subcellularLocation>
        <location evidence="1 12">Cytoplasm</location>
    </subcellularLocation>
</comment>
<comment type="caution">
    <text evidence="12">Lacks conserved residue(s) required for the propagation of feature annotation.</text>
</comment>
<feature type="binding site" evidence="12">
    <location>
        <position position="285"/>
    </location>
    <ligand>
        <name>L-serine</name>
        <dbReference type="ChEBI" id="CHEBI:33384"/>
    </ligand>
</feature>
<dbReference type="RefSeq" id="WP_214476830.1">
    <property type="nucleotide sequence ID" value="NZ_CP071709.1"/>
</dbReference>
<keyword evidence="8 12" id="KW-0648">Protein biosynthesis</keyword>
<protein>
    <recommendedName>
        <fullName evidence="12">Serine--tRNA ligase</fullName>
        <ecNumber evidence="12">6.1.1.11</ecNumber>
    </recommendedName>
    <alternativeName>
        <fullName evidence="12">Seryl-tRNA synthetase</fullName>
        <shortName evidence="12">SerRS</shortName>
    </alternativeName>
    <alternativeName>
        <fullName evidence="12">Seryl-tRNA(Ser/Sec) synthetase</fullName>
    </alternativeName>
</protein>
<dbReference type="InterPro" id="IPR033729">
    <property type="entry name" value="SerRS_core"/>
</dbReference>
<evidence type="ECO:0000259" key="14">
    <source>
        <dbReference type="PROSITE" id="PS50862"/>
    </source>
</evidence>
<dbReference type="InterPro" id="IPR015866">
    <property type="entry name" value="Ser-tRNA-synth_1_N"/>
</dbReference>
<keyword evidence="4 12" id="KW-0963">Cytoplasm</keyword>
<evidence type="ECO:0000256" key="4">
    <source>
        <dbReference type="ARBA" id="ARBA00022490"/>
    </source>
</evidence>
<keyword evidence="7 12" id="KW-0067">ATP-binding</keyword>
<evidence type="ECO:0000256" key="9">
    <source>
        <dbReference type="ARBA" id="ARBA00023146"/>
    </source>
</evidence>
<dbReference type="PROSITE" id="PS50862">
    <property type="entry name" value="AA_TRNA_LIGASE_II"/>
    <property type="match status" value="1"/>
</dbReference>
<dbReference type="Pfam" id="PF00587">
    <property type="entry name" value="tRNA-synt_2b"/>
    <property type="match status" value="1"/>
</dbReference>
<keyword evidence="9 12" id="KW-0030">Aminoacyl-tRNA synthetase</keyword>
<keyword evidence="5 12" id="KW-0436">Ligase</keyword>
<dbReference type="EMBL" id="CP071709">
    <property type="protein sequence ID" value="QVY61613.1"/>
    <property type="molecule type" value="Genomic_DNA"/>
</dbReference>
<dbReference type="SUPFAM" id="SSF55681">
    <property type="entry name" value="Class II aaRS and biotin synthetases"/>
    <property type="match status" value="1"/>
</dbReference>
<sequence>MLDIKVLRADFEGVKEKLQHRGEDLTDLNKFEDLDVKRREIIVEAEQLKSRRNEVSQRVALLKREKKDADQLIAEMREVGDRIKTLDEEQRAVEEELNLLLLSIPNIPHESVPVGETEDDNVEAWNWGEVKEFDFEPKPHWDVADTLGILDFERASKVTGSRFVFYKGLGARLERALFNFMLDLHTEENGYEEVLPPYMVNRASMTGTGQLPKFEEDAFLIESEDYFLIPTAEVPVTNMHRDEIMDGGQLPVQYAAFSACFRSEAGSAGRDTRGLIRQHQFNKVELVKFVKPEDSYAALESLTKDAEKVLQLLGLPYRVMSMCTGDLGFTAAKKYDIEVWIPSYNTYREISSCSNFEAFQARRANIRFRRDPKGKPEHVHTLNGSGLALGRTVAAILENYQQADGSVVIPEVLRPYMGNRDVISPA</sequence>
<dbReference type="Pfam" id="PF02403">
    <property type="entry name" value="Seryl_tRNA_N"/>
    <property type="match status" value="1"/>
</dbReference>
<keyword evidence="13" id="KW-0175">Coiled coil</keyword>
<evidence type="ECO:0000256" key="2">
    <source>
        <dbReference type="ARBA" id="ARBA00005045"/>
    </source>
</evidence>
<dbReference type="HAMAP" id="MF_00176">
    <property type="entry name" value="Ser_tRNA_synth_type1"/>
    <property type="match status" value="1"/>
</dbReference>
<dbReference type="PRINTS" id="PR00981">
    <property type="entry name" value="TRNASYNTHSER"/>
</dbReference>
<dbReference type="InterPro" id="IPR006195">
    <property type="entry name" value="aa-tRNA-synth_II"/>
</dbReference>
<dbReference type="SUPFAM" id="SSF46589">
    <property type="entry name" value="tRNA-binding arm"/>
    <property type="match status" value="1"/>
</dbReference>
<evidence type="ECO:0000256" key="5">
    <source>
        <dbReference type="ARBA" id="ARBA00022598"/>
    </source>
</evidence>
<evidence type="ECO:0000256" key="7">
    <source>
        <dbReference type="ARBA" id="ARBA00022840"/>
    </source>
</evidence>
<comment type="subunit">
    <text evidence="12">Homodimer. The tRNA molecule binds across the dimer.</text>
</comment>
<comment type="similarity">
    <text evidence="3 12">Belongs to the class-II aminoacyl-tRNA synthetase family. Type-1 seryl-tRNA synthetase subfamily.</text>
</comment>
<evidence type="ECO:0000256" key="10">
    <source>
        <dbReference type="ARBA" id="ARBA00047929"/>
    </source>
</evidence>
<proteinExistence type="inferred from homology"/>
<dbReference type="Gene3D" id="3.30.930.10">
    <property type="entry name" value="Bira Bifunctional Protein, Domain 2"/>
    <property type="match status" value="1"/>
</dbReference>
<dbReference type="Gene3D" id="1.10.287.40">
    <property type="entry name" value="Serine-tRNA synthetase, tRNA binding domain"/>
    <property type="match status" value="1"/>
</dbReference>
<dbReference type="CDD" id="cd00770">
    <property type="entry name" value="SerRS_core"/>
    <property type="match status" value="1"/>
</dbReference>
<comment type="domain">
    <text evidence="12">Consists of two distinct domains, a catalytic core and a N-terminal extension that is involved in tRNA binding.</text>
</comment>
<keyword evidence="6 12" id="KW-0547">Nucleotide-binding</keyword>
<dbReference type="InterPro" id="IPR010978">
    <property type="entry name" value="tRNA-bd_arm"/>
</dbReference>
<evidence type="ECO:0000256" key="8">
    <source>
        <dbReference type="ARBA" id="ARBA00022917"/>
    </source>
</evidence>
<name>A0ABX8FCK4_9BACI</name>
<evidence type="ECO:0000256" key="12">
    <source>
        <dbReference type="HAMAP-Rule" id="MF_00176"/>
    </source>
</evidence>
<dbReference type="NCBIfam" id="TIGR00414">
    <property type="entry name" value="serS"/>
    <property type="match status" value="1"/>
</dbReference>
<dbReference type="InterPro" id="IPR045864">
    <property type="entry name" value="aa-tRNA-synth_II/BPL/LPL"/>
</dbReference>
<accession>A0ABX8FCK4</accession>
<dbReference type="Proteomes" id="UP000679247">
    <property type="component" value="Chromosome"/>
</dbReference>
<comment type="function">
    <text evidence="12">Catalyzes the attachment of serine to tRNA(Ser). Is also able to aminoacylate tRNA(Sec) with serine, to form the misacylated tRNA L-seryl-tRNA(Sec), which will be further converted into selenocysteinyl-tRNA(Sec).</text>
</comment>
<evidence type="ECO:0000256" key="6">
    <source>
        <dbReference type="ARBA" id="ARBA00022741"/>
    </source>
</evidence>
<evidence type="ECO:0000256" key="13">
    <source>
        <dbReference type="SAM" id="Coils"/>
    </source>
</evidence>
<keyword evidence="16" id="KW-1185">Reference proteome</keyword>
<gene>
    <name evidence="12 15" type="primary">serS</name>
    <name evidence="15" type="ORF">J1899_00095</name>
</gene>
<comment type="catalytic activity">
    <reaction evidence="11 12">
        <text>tRNA(Ser) + L-serine + ATP = L-seryl-tRNA(Ser) + AMP + diphosphate + H(+)</text>
        <dbReference type="Rhea" id="RHEA:12292"/>
        <dbReference type="Rhea" id="RHEA-COMP:9669"/>
        <dbReference type="Rhea" id="RHEA-COMP:9703"/>
        <dbReference type="ChEBI" id="CHEBI:15378"/>
        <dbReference type="ChEBI" id="CHEBI:30616"/>
        <dbReference type="ChEBI" id="CHEBI:33019"/>
        <dbReference type="ChEBI" id="CHEBI:33384"/>
        <dbReference type="ChEBI" id="CHEBI:78442"/>
        <dbReference type="ChEBI" id="CHEBI:78533"/>
        <dbReference type="ChEBI" id="CHEBI:456215"/>
        <dbReference type="EC" id="6.1.1.11"/>
    </reaction>
</comment>
<feature type="binding site" evidence="12">
    <location>
        <position position="385"/>
    </location>
    <ligand>
        <name>L-serine</name>
        <dbReference type="ChEBI" id="CHEBI:33384"/>
    </ligand>
</feature>
<evidence type="ECO:0000256" key="3">
    <source>
        <dbReference type="ARBA" id="ARBA00010728"/>
    </source>
</evidence>
<reference evidence="15 16" key="1">
    <citation type="submission" date="2021-03" db="EMBL/GenBank/DDBJ databases">
        <title>The first data on the complete genome of the tetrodotoxin-producing bacterium.</title>
        <authorList>
            <person name="Melnikova D.I."/>
            <person name="Nijland R."/>
            <person name="Magarlamov T.Y."/>
        </authorList>
    </citation>
    <scope>NUCLEOTIDE SEQUENCE [LARGE SCALE GENOMIC DNA]</scope>
    <source>
        <strain evidence="15 16">1839</strain>
    </source>
</reference>
<dbReference type="GO" id="GO:0004828">
    <property type="term" value="F:serine-tRNA ligase activity"/>
    <property type="evidence" value="ECO:0007669"/>
    <property type="project" value="UniProtKB-EC"/>
</dbReference>
<feature type="binding site" evidence="12">
    <location>
        <begin position="262"/>
        <end position="264"/>
    </location>
    <ligand>
        <name>ATP</name>
        <dbReference type="ChEBI" id="CHEBI:30616"/>
    </ligand>
</feature>
<dbReference type="PANTHER" id="PTHR43697">
    <property type="entry name" value="SERYL-TRNA SYNTHETASE"/>
    <property type="match status" value="1"/>
</dbReference>
<feature type="domain" description="Aminoacyl-transfer RNA synthetases class-II family profile" evidence="14">
    <location>
        <begin position="170"/>
        <end position="410"/>
    </location>
</feature>
<organism evidence="15 16">
    <name type="scientific">Cytobacillus gottheilii</name>
    <dbReference type="NCBI Taxonomy" id="859144"/>
    <lineage>
        <taxon>Bacteria</taxon>
        <taxon>Bacillati</taxon>
        <taxon>Bacillota</taxon>
        <taxon>Bacilli</taxon>
        <taxon>Bacillales</taxon>
        <taxon>Bacillaceae</taxon>
        <taxon>Cytobacillus</taxon>
    </lineage>
</organism>